<protein>
    <recommendedName>
        <fullName evidence="2">FAD dependent oxidoreductase domain-containing protein</fullName>
    </recommendedName>
</protein>
<dbReference type="Gene3D" id="3.30.9.10">
    <property type="entry name" value="D-Amino Acid Oxidase, subunit A, domain 2"/>
    <property type="match status" value="1"/>
</dbReference>
<dbReference type="InterPro" id="IPR036188">
    <property type="entry name" value="FAD/NAD-bd_sf"/>
</dbReference>
<dbReference type="Gene3D" id="3.50.50.60">
    <property type="entry name" value="FAD/NAD(P)-binding domain"/>
    <property type="match status" value="1"/>
</dbReference>
<reference evidence="3" key="1">
    <citation type="submission" date="2018-05" db="EMBL/GenBank/DDBJ databases">
        <authorList>
            <person name="Lanie J.A."/>
            <person name="Ng W.-L."/>
            <person name="Kazmierczak K.M."/>
            <person name="Andrzejewski T.M."/>
            <person name="Davidsen T.M."/>
            <person name="Wayne K.J."/>
            <person name="Tettelin H."/>
            <person name="Glass J.I."/>
            <person name="Rusch D."/>
            <person name="Podicherti R."/>
            <person name="Tsui H.-C.T."/>
            <person name="Winkler M.E."/>
        </authorList>
    </citation>
    <scope>NUCLEOTIDE SEQUENCE</scope>
</reference>
<gene>
    <name evidence="3" type="ORF">METZ01_LOCUS324517</name>
</gene>
<accession>A0A382PE31</accession>
<dbReference type="PANTHER" id="PTHR13847">
    <property type="entry name" value="SARCOSINE DEHYDROGENASE-RELATED"/>
    <property type="match status" value="1"/>
</dbReference>
<feature type="domain" description="FAD dependent oxidoreductase" evidence="2">
    <location>
        <begin position="1"/>
        <end position="341"/>
    </location>
</feature>
<dbReference type="SUPFAM" id="SSF51905">
    <property type="entry name" value="FAD/NAD(P)-binding domain"/>
    <property type="match status" value="1"/>
</dbReference>
<keyword evidence="1" id="KW-0560">Oxidoreductase</keyword>
<dbReference type="GO" id="GO:0005737">
    <property type="term" value="C:cytoplasm"/>
    <property type="evidence" value="ECO:0007669"/>
    <property type="project" value="TreeGrafter"/>
</dbReference>
<dbReference type="EMBL" id="UINC01106773">
    <property type="protein sequence ID" value="SVC71663.1"/>
    <property type="molecule type" value="Genomic_DNA"/>
</dbReference>
<feature type="non-terminal residue" evidence="3">
    <location>
        <position position="1"/>
    </location>
</feature>
<dbReference type="Pfam" id="PF01266">
    <property type="entry name" value="DAO"/>
    <property type="match status" value="1"/>
</dbReference>
<dbReference type="PANTHER" id="PTHR13847:SF287">
    <property type="entry name" value="FAD-DEPENDENT OXIDOREDUCTASE DOMAIN-CONTAINING PROTEIN 1"/>
    <property type="match status" value="1"/>
</dbReference>
<dbReference type="GO" id="GO:0016491">
    <property type="term" value="F:oxidoreductase activity"/>
    <property type="evidence" value="ECO:0007669"/>
    <property type="project" value="UniProtKB-KW"/>
</dbReference>
<sequence>GGGVIGCSIAMHLSKTGFGSITLLEKNTISSGATSKSGAMIREFYQTDFLIEMAKESKTFFEKSDINFIKNGRIYLFSKENTDSVNNNAKLNQNLGVNIEVIDKDQIQKLIPEVNTNDVSLGLFEPEAGYVDSVETTYKFAQTGIDNGVQIFTNTTAESIELTKNGVQSINTNKGKIKTKIIINASGAWANYINKSVNENLPIFALRVQQVILKANLAVKPMNYCLMDYSKGTYLRPDYGNTYIAGEELGYEENDIVSPDYYNQSSDYDVISGYKSRIVSRLPSFDNSIIKSGHAAIYDMTPDANPILGASPKIKGLFYAVGFSGHGFKLSPSIGKMISELIING</sequence>
<name>A0A382PE31_9ZZZZ</name>
<feature type="non-terminal residue" evidence="3">
    <location>
        <position position="345"/>
    </location>
</feature>
<evidence type="ECO:0000256" key="1">
    <source>
        <dbReference type="ARBA" id="ARBA00023002"/>
    </source>
</evidence>
<evidence type="ECO:0000259" key="2">
    <source>
        <dbReference type="Pfam" id="PF01266"/>
    </source>
</evidence>
<proteinExistence type="predicted"/>
<evidence type="ECO:0000313" key="3">
    <source>
        <dbReference type="EMBL" id="SVC71663.1"/>
    </source>
</evidence>
<organism evidence="3">
    <name type="scientific">marine metagenome</name>
    <dbReference type="NCBI Taxonomy" id="408172"/>
    <lineage>
        <taxon>unclassified sequences</taxon>
        <taxon>metagenomes</taxon>
        <taxon>ecological metagenomes</taxon>
    </lineage>
</organism>
<dbReference type="AlphaFoldDB" id="A0A382PE31"/>
<dbReference type="InterPro" id="IPR006076">
    <property type="entry name" value="FAD-dep_OxRdtase"/>
</dbReference>